<evidence type="ECO:0000313" key="3">
    <source>
        <dbReference type="Proteomes" id="UP000759537"/>
    </source>
</evidence>
<sequence length="749" mass="83225">MAASADEAGWPVNARRGAQRGFDAVEITASQTQNSRTGCEGQEWRITRTYRMFDIREVFCSCASEGRGRNREDFGGVSMCATRQKITYSDDTRNYETSLRCLQPQPRPHSLTLPACLHLLPLPFYPAKTLANVHYVTSPNGRASSHAVSIDILDDDSLLNMLYLYRPAIFDGDEDDLDHISGGRGWDLADMLAHSVIDYSDADCDITAEEEGIILALEQSSRPPLISSAFLEECIALARQNSQGPTLSPTDTDFSDPCLDNEYASSVSSAPPPHVISKVEATFYYAGISRSPPKLVYRTSKDPFVMPKGPEAYRRLKHPYPVYDHKLGDNWENVRPKVRDLLDKHQVRFSTIDLVRFRTVPDQQTPAVISPVVIWVGVLPDSLAGEDAFNSANAILALLEDEDITAVDIEFRESVFRRSAGAELYEPASDLDATKHVIDPLSTALGLPIAGAKTPHSQGTMGFYFNDGDDLYGVTARHVLFPADEDNSDYTYNPSRPRKKVLLMGTKAWDDYLKSVQIQIGNLGTAAEIHRESIGRLEGRAEGDTPTAKKAKKELEKTRELLEETTDAINELQNLYEQTKKDFGTEIEATKFVNKMYPRMDAQSGFKYPAERLLELRGILAEDRMRHPDTKDHDGENCLYVIKRGLATLTTIGRATGSFSYAREYFPNQTHRDSIEWAILPYDNDSGAFSKGGDSGSMIASGAGEFGGLLTGGSGKTESSDTTYAMPMFWLWLVIKAKFPNANLYLVFN</sequence>
<protein>
    <submittedName>
        <fullName evidence="2">Uncharacterized protein</fullName>
    </submittedName>
</protein>
<proteinExistence type="predicted"/>
<evidence type="ECO:0000313" key="2">
    <source>
        <dbReference type="EMBL" id="KAF8467936.1"/>
    </source>
</evidence>
<organism evidence="2 3">
    <name type="scientific">Russula ochroleuca</name>
    <dbReference type="NCBI Taxonomy" id="152965"/>
    <lineage>
        <taxon>Eukaryota</taxon>
        <taxon>Fungi</taxon>
        <taxon>Dikarya</taxon>
        <taxon>Basidiomycota</taxon>
        <taxon>Agaricomycotina</taxon>
        <taxon>Agaricomycetes</taxon>
        <taxon>Russulales</taxon>
        <taxon>Russulaceae</taxon>
        <taxon>Russula</taxon>
    </lineage>
</organism>
<feature type="coiled-coil region" evidence="1">
    <location>
        <begin position="548"/>
        <end position="582"/>
    </location>
</feature>
<dbReference type="EMBL" id="WHVB01000034">
    <property type="protein sequence ID" value="KAF8467936.1"/>
    <property type="molecule type" value="Genomic_DNA"/>
</dbReference>
<name>A0A9P5JWT7_9AGAM</name>
<reference evidence="2" key="2">
    <citation type="journal article" date="2020" name="Nat. Commun.">
        <title>Large-scale genome sequencing of mycorrhizal fungi provides insights into the early evolution of symbiotic traits.</title>
        <authorList>
            <person name="Miyauchi S."/>
            <person name="Kiss E."/>
            <person name="Kuo A."/>
            <person name="Drula E."/>
            <person name="Kohler A."/>
            <person name="Sanchez-Garcia M."/>
            <person name="Morin E."/>
            <person name="Andreopoulos B."/>
            <person name="Barry K.W."/>
            <person name="Bonito G."/>
            <person name="Buee M."/>
            <person name="Carver A."/>
            <person name="Chen C."/>
            <person name="Cichocki N."/>
            <person name="Clum A."/>
            <person name="Culley D."/>
            <person name="Crous P.W."/>
            <person name="Fauchery L."/>
            <person name="Girlanda M."/>
            <person name="Hayes R.D."/>
            <person name="Keri Z."/>
            <person name="LaButti K."/>
            <person name="Lipzen A."/>
            <person name="Lombard V."/>
            <person name="Magnuson J."/>
            <person name="Maillard F."/>
            <person name="Murat C."/>
            <person name="Nolan M."/>
            <person name="Ohm R.A."/>
            <person name="Pangilinan J."/>
            <person name="Pereira M.F."/>
            <person name="Perotto S."/>
            <person name="Peter M."/>
            <person name="Pfister S."/>
            <person name="Riley R."/>
            <person name="Sitrit Y."/>
            <person name="Stielow J.B."/>
            <person name="Szollosi G."/>
            <person name="Zifcakova L."/>
            <person name="Stursova M."/>
            <person name="Spatafora J.W."/>
            <person name="Tedersoo L."/>
            <person name="Vaario L.M."/>
            <person name="Yamada A."/>
            <person name="Yan M."/>
            <person name="Wang P."/>
            <person name="Xu J."/>
            <person name="Bruns T."/>
            <person name="Baldrian P."/>
            <person name="Vilgalys R."/>
            <person name="Dunand C."/>
            <person name="Henrissat B."/>
            <person name="Grigoriev I.V."/>
            <person name="Hibbett D."/>
            <person name="Nagy L.G."/>
            <person name="Martin F.M."/>
        </authorList>
    </citation>
    <scope>NUCLEOTIDE SEQUENCE</scope>
    <source>
        <strain evidence="2">Prilba</strain>
    </source>
</reference>
<gene>
    <name evidence="2" type="ORF">DFH94DRAFT_848135</name>
</gene>
<keyword evidence="3" id="KW-1185">Reference proteome</keyword>
<keyword evidence="1" id="KW-0175">Coiled coil</keyword>
<dbReference type="OrthoDB" id="5424209at2759"/>
<dbReference type="AlphaFoldDB" id="A0A9P5JWT7"/>
<evidence type="ECO:0000256" key="1">
    <source>
        <dbReference type="SAM" id="Coils"/>
    </source>
</evidence>
<accession>A0A9P5JWT7</accession>
<reference evidence="2" key="1">
    <citation type="submission" date="2019-10" db="EMBL/GenBank/DDBJ databases">
        <authorList>
            <consortium name="DOE Joint Genome Institute"/>
            <person name="Kuo A."/>
            <person name="Miyauchi S."/>
            <person name="Kiss E."/>
            <person name="Drula E."/>
            <person name="Kohler A."/>
            <person name="Sanchez-Garcia M."/>
            <person name="Andreopoulos B."/>
            <person name="Barry K.W."/>
            <person name="Bonito G."/>
            <person name="Buee M."/>
            <person name="Carver A."/>
            <person name="Chen C."/>
            <person name="Cichocki N."/>
            <person name="Clum A."/>
            <person name="Culley D."/>
            <person name="Crous P.W."/>
            <person name="Fauchery L."/>
            <person name="Girlanda M."/>
            <person name="Hayes R."/>
            <person name="Keri Z."/>
            <person name="LaButti K."/>
            <person name="Lipzen A."/>
            <person name="Lombard V."/>
            <person name="Magnuson J."/>
            <person name="Maillard F."/>
            <person name="Morin E."/>
            <person name="Murat C."/>
            <person name="Nolan M."/>
            <person name="Ohm R."/>
            <person name="Pangilinan J."/>
            <person name="Pereira M."/>
            <person name="Perotto S."/>
            <person name="Peter M."/>
            <person name="Riley R."/>
            <person name="Sitrit Y."/>
            <person name="Stielow B."/>
            <person name="Szollosi G."/>
            <person name="Zifcakova L."/>
            <person name="Stursova M."/>
            <person name="Spatafora J.W."/>
            <person name="Tedersoo L."/>
            <person name="Vaario L.-M."/>
            <person name="Yamada A."/>
            <person name="Yan M."/>
            <person name="Wang P."/>
            <person name="Xu J."/>
            <person name="Bruns T."/>
            <person name="Baldrian P."/>
            <person name="Vilgalys R."/>
            <person name="Henrissat B."/>
            <person name="Grigoriev I.V."/>
            <person name="Hibbett D."/>
            <person name="Nagy L.G."/>
            <person name="Martin F.M."/>
        </authorList>
    </citation>
    <scope>NUCLEOTIDE SEQUENCE</scope>
    <source>
        <strain evidence="2">Prilba</strain>
    </source>
</reference>
<comment type="caution">
    <text evidence="2">The sequence shown here is derived from an EMBL/GenBank/DDBJ whole genome shotgun (WGS) entry which is preliminary data.</text>
</comment>
<dbReference type="Proteomes" id="UP000759537">
    <property type="component" value="Unassembled WGS sequence"/>
</dbReference>